<feature type="compositionally biased region" description="Low complexity" evidence="1">
    <location>
        <begin position="218"/>
        <end position="236"/>
    </location>
</feature>
<feature type="region of interest" description="Disordered" evidence="1">
    <location>
        <begin position="149"/>
        <end position="183"/>
    </location>
</feature>
<accession>A0A7J6LT37</accession>
<feature type="region of interest" description="Disordered" evidence="1">
    <location>
        <begin position="203"/>
        <end position="238"/>
    </location>
</feature>
<protein>
    <submittedName>
        <fullName evidence="3">Uncharacterized protein</fullName>
    </submittedName>
</protein>
<feature type="compositionally biased region" description="Basic and acidic residues" evidence="1">
    <location>
        <begin position="149"/>
        <end position="160"/>
    </location>
</feature>
<name>A0A7J6LT37_PERCH</name>
<dbReference type="OrthoDB" id="201274at2759"/>
<gene>
    <name evidence="3" type="ORF">FOL47_006253</name>
</gene>
<evidence type="ECO:0000256" key="2">
    <source>
        <dbReference type="SAM" id="Phobius"/>
    </source>
</evidence>
<dbReference type="SUPFAM" id="SSF52047">
    <property type="entry name" value="RNI-like"/>
    <property type="match status" value="1"/>
</dbReference>
<reference evidence="3 4" key="1">
    <citation type="submission" date="2020-04" db="EMBL/GenBank/DDBJ databases">
        <title>Perkinsus chesapeaki whole genome sequence.</title>
        <authorList>
            <person name="Bogema D.R."/>
        </authorList>
    </citation>
    <scope>NUCLEOTIDE SEQUENCE [LARGE SCALE GENOMIC DNA]</scope>
    <source>
        <strain evidence="3">ATCC PRA-425</strain>
    </source>
</reference>
<dbReference type="InterPro" id="IPR032675">
    <property type="entry name" value="LRR_dom_sf"/>
</dbReference>
<keyword evidence="4" id="KW-1185">Reference proteome</keyword>
<evidence type="ECO:0000256" key="1">
    <source>
        <dbReference type="SAM" id="MobiDB-lite"/>
    </source>
</evidence>
<dbReference type="AlphaFoldDB" id="A0A7J6LT37"/>
<keyword evidence="2" id="KW-0472">Membrane</keyword>
<sequence>MASYHKSIIGFDCSLVVVPCITLLVIWCLAGFDLAISGLILFLSLLAVWWMFTDPSAASSEPESAPVQPSLSTTRRIKKARKVALDEVMGSTSAGIELAPRKIDRSVGTDDLYEVPIVRKELSRAARRRRNRKERLTFVDKESKEVVGEVCKEPAEERARTPSTAKESTRDETSDQSQGGGWHAAAVDDSERHFGDESFTVVTQEVSQGPPTPKRVYTSVSQTSSTSASHHACHLSGSPPVLPPPFPPPEHQYLHNQYQQQQHPMGYYAAPAWFAPPPVVRFVPLLPPGLSTPYEPALARRVRWVGADELRIEMAGVWAGLQGKWRATAMSHWLKWLMSQHLPCHPEEALKPLLDLDLSRNDLTDKEFEWMVEELEQCASIVRLRASHNQLTEHCTDTLSKLLASSEGHLITEIHLNGNLLGDEGASALLTAVAKILSDQETSDKSPDAHPLWLRLDDNGVDNSTDILVAVFGHRPGQYCLALPGSPCTLERCANGSLVHLFNFAKMLNGN</sequence>
<evidence type="ECO:0000313" key="4">
    <source>
        <dbReference type="Proteomes" id="UP000591131"/>
    </source>
</evidence>
<organism evidence="3 4">
    <name type="scientific">Perkinsus chesapeaki</name>
    <name type="common">Clam parasite</name>
    <name type="synonym">Perkinsus andrewsi</name>
    <dbReference type="NCBI Taxonomy" id="330153"/>
    <lineage>
        <taxon>Eukaryota</taxon>
        <taxon>Sar</taxon>
        <taxon>Alveolata</taxon>
        <taxon>Perkinsozoa</taxon>
        <taxon>Perkinsea</taxon>
        <taxon>Perkinsida</taxon>
        <taxon>Perkinsidae</taxon>
        <taxon>Perkinsus</taxon>
    </lineage>
</organism>
<comment type="caution">
    <text evidence="3">The sequence shown here is derived from an EMBL/GenBank/DDBJ whole genome shotgun (WGS) entry which is preliminary data.</text>
</comment>
<keyword evidence="2" id="KW-1133">Transmembrane helix</keyword>
<dbReference type="EMBL" id="JAAPAO010000347">
    <property type="protein sequence ID" value="KAF4662403.1"/>
    <property type="molecule type" value="Genomic_DNA"/>
</dbReference>
<dbReference type="Gene3D" id="3.80.10.10">
    <property type="entry name" value="Ribonuclease Inhibitor"/>
    <property type="match status" value="1"/>
</dbReference>
<dbReference type="Proteomes" id="UP000591131">
    <property type="component" value="Unassembled WGS sequence"/>
</dbReference>
<proteinExistence type="predicted"/>
<evidence type="ECO:0000313" key="3">
    <source>
        <dbReference type="EMBL" id="KAF4662403.1"/>
    </source>
</evidence>
<feature type="transmembrane region" description="Helical" evidence="2">
    <location>
        <begin position="6"/>
        <end position="27"/>
    </location>
</feature>
<keyword evidence="2" id="KW-0812">Transmembrane</keyword>